<dbReference type="GO" id="GO:0018576">
    <property type="term" value="F:catechol 1,2-dioxygenase activity"/>
    <property type="evidence" value="ECO:0007669"/>
    <property type="project" value="InterPro"/>
</dbReference>
<dbReference type="InterPro" id="IPR015889">
    <property type="entry name" value="Intradiol_dOase_core"/>
</dbReference>
<gene>
    <name evidence="9" type="ORF">BXY39_2206</name>
</gene>
<name>A0A3M0CHX6_9PROT</name>
<protein>
    <submittedName>
        <fullName evidence="9">Catechol 1,2-dioxygenase/chlorocatechol 1,2-dioxygenase</fullName>
    </submittedName>
</protein>
<evidence type="ECO:0000256" key="4">
    <source>
        <dbReference type="ARBA" id="ARBA00022964"/>
    </source>
</evidence>
<dbReference type="OrthoDB" id="9800887at2"/>
<evidence type="ECO:0000259" key="7">
    <source>
        <dbReference type="Pfam" id="PF00775"/>
    </source>
</evidence>
<dbReference type="Pfam" id="PF00775">
    <property type="entry name" value="Dioxygenase_C"/>
    <property type="match status" value="1"/>
</dbReference>
<comment type="cofactor">
    <cofactor evidence="1">
        <name>Fe(3+)</name>
        <dbReference type="ChEBI" id="CHEBI:29034"/>
    </cofactor>
</comment>
<feature type="domain" description="Catechol dioxygenase N-terminal" evidence="8">
    <location>
        <begin position="3"/>
        <end position="68"/>
    </location>
</feature>
<comment type="caution">
    <text evidence="9">The sequence shown here is derived from an EMBL/GenBank/DDBJ whole genome shotgun (WGS) entry which is preliminary data.</text>
</comment>
<dbReference type="InterPro" id="IPR000627">
    <property type="entry name" value="Intradiol_dOase_C"/>
</dbReference>
<evidence type="ECO:0000256" key="2">
    <source>
        <dbReference type="ARBA" id="ARBA00007825"/>
    </source>
</evidence>
<dbReference type="InterPro" id="IPR007535">
    <property type="entry name" value="Catechol_dOase_N"/>
</dbReference>
<evidence type="ECO:0000313" key="9">
    <source>
        <dbReference type="EMBL" id="RMB08110.1"/>
    </source>
</evidence>
<keyword evidence="6" id="KW-0408">Iron</keyword>
<dbReference type="InterPro" id="IPR050770">
    <property type="entry name" value="Intradiol_RC_Dioxygenase"/>
</dbReference>
<sequence length="249" mass="27684">MTNRLDAVVSSIVEGVRNALREHDVTFEEYRKGFKFMMDVAEAKELPLLMDLFLNTTIVEIQNRQAQGSPSDLEGPYFRSDVPLVTDKIKTMPEFGGTPLVLRGHVKDTDGNPVEGATIFVWSSTPDGKYSGFHDNIPVDYYRGKLLSGAGGAYSVESTVPVPYQIKNNGPTGALLEAMGRHSWRPAHVHYKIRKDGYKDLTTQAYFEGGEWVGDDCCEGKLTDDFVIAETVEDGKHVMDIDFVIERAA</sequence>
<accession>A0A3M0CHX6</accession>
<feature type="domain" description="Intradiol ring-cleavage dioxygenases" evidence="7">
    <location>
        <begin position="74"/>
        <end position="230"/>
    </location>
</feature>
<dbReference type="SUPFAM" id="SSF49482">
    <property type="entry name" value="Aromatic compound dioxygenase"/>
    <property type="match status" value="1"/>
</dbReference>
<evidence type="ECO:0000313" key="10">
    <source>
        <dbReference type="Proteomes" id="UP000271227"/>
    </source>
</evidence>
<dbReference type="PANTHER" id="PTHR33711:SF7">
    <property type="entry name" value="INTRADIOL RING-CLEAVAGE DIOXYGENASES DOMAIN-CONTAINING PROTEIN-RELATED"/>
    <property type="match status" value="1"/>
</dbReference>
<evidence type="ECO:0000259" key="8">
    <source>
        <dbReference type="Pfam" id="PF04444"/>
    </source>
</evidence>
<dbReference type="InParanoid" id="A0A3M0CHX6"/>
<keyword evidence="4 9" id="KW-0223">Dioxygenase</keyword>
<evidence type="ECO:0000256" key="6">
    <source>
        <dbReference type="ARBA" id="ARBA00023004"/>
    </source>
</evidence>
<dbReference type="Pfam" id="PF04444">
    <property type="entry name" value="Dioxygenase_N"/>
    <property type="match status" value="1"/>
</dbReference>
<comment type="similarity">
    <text evidence="2">Belongs to the intradiol ring-cleavage dioxygenase family.</text>
</comment>
<dbReference type="EMBL" id="REFR01000011">
    <property type="protein sequence ID" value="RMB08110.1"/>
    <property type="molecule type" value="Genomic_DNA"/>
</dbReference>
<organism evidence="9 10">
    <name type="scientific">Eilatimonas milleporae</name>
    <dbReference type="NCBI Taxonomy" id="911205"/>
    <lineage>
        <taxon>Bacteria</taxon>
        <taxon>Pseudomonadati</taxon>
        <taxon>Pseudomonadota</taxon>
        <taxon>Alphaproteobacteria</taxon>
        <taxon>Kordiimonadales</taxon>
        <taxon>Kordiimonadaceae</taxon>
        <taxon>Eilatimonas</taxon>
    </lineage>
</organism>
<dbReference type="Proteomes" id="UP000271227">
    <property type="component" value="Unassembled WGS sequence"/>
</dbReference>
<keyword evidence="10" id="KW-1185">Reference proteome</keyword>
<evidence type="ECO:0000256" key="5">
    <source>
        <dbReference type="ARBA" id="ARBA00023002"/>
    </source>
</evidence>
<proteinExistence type="inferred from homology"/>
<dbReference type="GO" id="GO:0009712">
    <property type="term" value="P:catechol-containing compound metabolic process"/>
    <property type="evidence" value="ECO:0007669"/>
    <property type="project" value="InterPro"/>
</dbReference>
<dbReference type="GO" id="GO:0008199">
    <property type="term" value="F:ferric iron binding"/>
    <property type="evidence" value="ECO:0007669"/>
    <property type="project" value="InterPro"/>
</dbReference>
<evidence type="ECO:0000256" key="1">
    <source>
        <dbReference type="ARBA" id="ARBA00001965"/>
    </source>
</evidence>
<dbReference type="Gene3D" id="2.60.130.10">
    <property type="entry name" value="Aromatic compound dioxygenase"/>
    <property type="match status" value="1"/>
</dbReference>
<reference evidence="9 10" key="1">
    <citation type="submission" date="2018-10" db="EMBL/GenBank/DDBJ databases">
        <title>Genomic Encyclopedia of Archaeal and Bacterial Type Strains, Phase II (KMG-II): from individual species to whole genera.</title>
        <authorList>
            <person name="Goeker M."/>
        </authorList>
    </citation>
    <scope>NUCLEOTIDE SEQUENCE [LARGE SCALE GENOMIC DNA]</scope>
    <source>
        <strain evidence="9 10">DSM 25217</strain>
    </source>
</reference>
<keyword evidence="5" id="KW-0560">Oxidoreductase</keyword>
<keyword evidence="3" id="KW-0479">Metal-binding</keyword>
<dbReference type="RefSeq" id="WP_121938853.1">
    <property type="nucleotide sequence ID" value="NZ_REFR01000011.1"/>
</dbReference>
<evidence type="ECO:0000256" key="3">
    <source>
        <dbReference type="ARBA" id="ARBA00022723"/>
    </source>
</evidence>
<dbReference type="PANTHER" id="PTHR33711">
    <property type="entry name" value="DIOXYGENASE, PUTATIVE (AFU_ORTHOLOGUE AFUA_2G02910)-RELATED"/>
    <property type="match status" value="1"/>
</dbReference>
<dbReference type="AlphaFoldDB" id="A0A3M0CHX6"/>